<dbReference type="AlphaFoldDB" id="A0AAD5Q9Z1"/>
<evidence type="ECO:0000256" key="5">
    <source>
        <dbReference type="SAM" id="MobiDB-lite"/>
    </source>
</evidence>
<evidence type="ECO:0000256" key="1">
    <source>
        <dbReference type="ARBA" id="ARBA00022723"/>
    </source>
</evidence>
<feature type="compositionally biased region" description="Polar residues" evidence="5">
    <location>
        <begin position="1"/>
        <end position="12"/>
    </location>
</feature>
<dbReference type="InterPro" id="IPR000306">
    <property type="entry name" value="Znf_FYVE"/>
</dbReference>
<dbReference type="PANTHER" id="PTHR43102">
    <property type="entry name" value="SLR1143 PROTEIN"/>
    <property type="match status" value="1"/>
</dbReference>
<comment type="caution">
    <text evidence="7">The sequence shown here is derived from an EMBL/GenBank/DDBJ whole genome shotgun (WGS) entry which is preliminary data.</text>
</comment>
<sequence>MRRADTSSSTTARGRPAAVSASASTPSFPVIYDEDGARRCGRLFAKKIFHGRPWTAIGRHRSTDIALAEHHTPAAQAVRLQRTVHGSIQDVEELLSATYRTQLYAKLAPELFSTSGAVINYGPVQHSSEEREYANLQFATLRSGPARKNVLSTRSPDAAARYLFLEYTLATQLQRTDTIETPQGQTRTESRAVASLLYVLQPVHVPFFSERHAEFEPTRLAAADFGVTVVVQETEQNNTLSLEIVLSRSVDPAANEELRESMLRDVVAFSQMQGLLDGLRHLRSAQSRRGASRDAAERRRHVPETARGRRETRSKSNNSSAPAASACGICHKKFHAFRWRKRCEVCDESVCDQCVSSIANPAAMRGKKRVCNHCLYGNAAFGRNGATEGEASRRRAATQAPPTRHEQGNDRRSKRRSTDPEQRAEDVRPAPETIPIRVAPTQTRAPPPPPPPGSPAVTSSTSWASEESQGYGSAAERDSEVAVRRSSKSRRRTSSSFFDHTEPSGVVSDDEFVTSSSRVRRAQTIELNDVKITPVMSSRKVLSSRGSPVPLRRTFSNGGRSNSRSFGDLSEFTLRLSTQEEEPEEAKQKSDRRSLLMQQPSLSRNMSRSSLQCRQLKTPSISYDLDFDWFNAFPKAPRRRDQLESERVEFMTNQLKLDAHTAMVYLRRDSVLSELTEQIMRDVSMQWDGCSIHLLGEQQVFCLAYSYTEPLLVEDESAALAAVAEDMISRDESASVHALYHQAPFFVSDLGSDDRFRAHPIHTEGHVVSYLSLPIYAPAATAAGRPKCMIATLDLWSFDPDGASSFVSQDWWQRLELSLACIAARIEEIGRTQASSMAFVKTRTQKAQSIGSSSDSHGSTRRTGDSLELDLLDLLDEDGESDFGAEDAVFAAKGELHHFHSRRQSAFPSPCDDDEDAPDWTSSPQIPTRRRRHTVGDEQDPQQDSVRGRGAFGRQGRGAAAATAAAGRYSDLETTIESLLHRVTRTSEFVRQQSEAHVF</sequence>
<keyword evidence="8" id="KW-1185">Reference proteome</keyword>
<feature type="region of interest" description="Disordered" evidence="5">
    <location>
        <begin position="539"/>
        <end position="611"/>
    </location>
</feature>
<dbReference type="InterPro" id="IPR013083">
    <property type="entry name" value="Znf_RING/FYVE/PHD"/>
</dbReference>
<feature type="region of interest" description="Disordered" evidence="5">
    <location>
        <begin position="382"/>
        <end position="515"/>
    </location>
</feature>
<dbReference type="SUPFAM" id="SSF57903">
    <property type="entry name" value="FYVE/PHD zinc finger"/>
    <property type="match status" value="1"/>
</dbReference>
<evidence type="ECO:0000259" key="6">
    <source>
        <dbReference type="PROSITE" id="PS50178"/>
    </source>
</evidence>
<evidence type="ECO:0000313" key="7">
    <source>
        <dbReference type="EMBL" id="KAJ0403223.1"/>
    </source>
</evidence>
<feature type="compositionally biased region" description="Pro residues" evidence="5">
    <location>
        <begin position="445"/>
        <end position="454"/>
    </location>
</feature>
<feature type="domain" description="FYVE-type" evidence="6">
    <location>
        <begin position="321"/>
        <end position="375"/>
    </location>
</feature>
<dbReference type="PROSITE" id="PS50178">
    <property type="entry name" value="ZF_FYVE"/>
    <property type="match status" value="1"/>
</dbReference>
<dbReference type="Pfam" id="PF01363">
    <property type="entry name" value="FYVE"/>
    <property type="match status" value="1"/>
</dbReference>
<dbReference type="InterPro" id="IPR017455">
    <property type="entry name" value="Znf_FYVE-rel"/>
</dbReference>
<dbReference type="SUPFAM" id="SSF55781">
    <property type="entry name" value="GAF domain-like"/>
    <property type="match status" value="1"/>
</dbReference>
<evidence type="ECO:0000256" key="3">
    <source>
        <dbReference type="ARBA" id="ARBA00022833"/>
    </source>
</evidence>
<evidence type="ECO:0000256" key="4">
    <source>
        <dbReference type="PROSITE-ProRule" id="PRU00091"/>
    </source>
</evidence>
<evidence type="ECO:0000256" key="2">
    <source>
        <dbReference type="ARBA" id="ARBA00022771"/>
    </source>
</evidence>
<dbReference type="EMBL" id="JAKCXM010000086">
    <property type="protein sequence ID" value="KAJ0403223.1"/>
    <property type="molecule type" value="Genomic_DNA"/>
</dbReference>
<organism evidence="7 8">
    <name type="scientific">Pythium insidiosum</name>
    <name type="common">Pythiosis disease agent</name>
    <dbReference type="NCBI Taxonomy" id="114742"/>
    <lineage>
        <taxon>Eukaryota</taxon>
        <taxon>Sar</taxon>
        <taxon>Stramenopiles</taxon>
        <taxon>Oomycota</taxon>
        <taxon>Peronosporomycetes</taxon>
        <taxon>Pythiales</taxon>
        <taxon>Pythiaceae</taxon>
        <taxon>Pythium</taxon>
    </lineage>
</organism>
<feature type="compositionally biased region" description="Basic and acidic residues" evidence="5">
    <location>
        <begin position="585"/>
        <end position="594"/>
    </location>
</feature>
<reference evidence="7" key="1">
    <citation type="submission" date="2021-12" db="EMBL/GenBank/DDBJ databases">
        <title>Prjna785345.</title>
        <authorList>
            <person name="Rujirawat T."/>
            <person name="Krajaejun T."/>
        </authorList>
    </citation>
    <scope>NUCLEOTIDE SEQUENCE</scope>
    <source>
        <strain evidence="7">Pi057C3</strain>
    </source>
</reference>
<feature type="region of interest" description="Disordered" evidence="5">
    <location>
        <begin position="1"/>
        <end position="20"/>
    </location>
</feature>
<feature type="compositionally biased region" description="Low complexity" evidence="5">
    <location>
        <begin position="957"/>
        <end position="967"/>
    </location>
</feature>
<feature type="compositionally biased region" description="Low complexity" evidence="5">
    <location>
        <begin position="552"/>
        <end position="567"/>
    </location>
</feature>
<accession>A0AAD5Q9Z1</accession>
<protein>
    <recommendedName>
        <fullName evidence="6">FYVE-type domain-containing protein</fullName>
    </recommendedName>
</protein>
<feature type="compositionally biased region" description="Basic and acidic residues" evidence="5">
    <location>
        <begin position="291"/>
        <end position="314"/>
    </location>
</feature>
<dbReference type="Proteomes" id="UP001209570">
    <property type="component" value="Unassembled WGS sequence"/>
</dbReference>
<dbReference type="Gene3D" id="3.30.450.40">
    <property type="match status" value="1"/>
</dbReference>
<feature type="compositionally biased region" description="Basic and acidic residues" evidence="5">
    <location>
        <begin position="403"/>
        <end position="429"/>
    </location>
</feature>
<feature type="region of interest" description="Disordered" evidence="5">
    <location>
        <begin position="901"/>
        <end position="967"/>
    </location>
</feature>
<dbReference type="Gene3D" id="3.30.40.10">
    <property type="entry name" value="Zinc/RING finger domain, C3HC4 (zinc finger)"/>
    <property type="match status" value="1"/>
</dbReference>
<evidence type="ECO:0000313" key="8">
    <source>
        <dbReference type="Proteomes" id="UP001209570"/>
    </source>
</evidence>
<gene>
    <name evidence="7" type="ORF">P43SY_000031</name>
</gene>
<dbReference type="InterPro" id="IPR029016">
    <property type="entry name" value="GAF-like_dom_sf"/>
</dbReference>
<feature type="compositionally biased region" description="Polar residues" evidence="5">
    <location>
        <begin position="596"/>
        <end position="611"/>
    </location>
</feature>
<dbReference type="CDD" id="cd15745">
    <property type="entry name" value="FYVE_RUFY4"/>
    <property type="match status" value="1"/>
</dbReference>
<dbReference type="GO" id="GO:0008270">
    <property type="term" value="F:zinc ion binding"/>
    <property type="evidence" value="ECO:0007669"/>
    <property type="project" value="UniProtKB-KW"/>
</dbReference>
<keyword evidence="3" id="KW-0862">Zinc</keyword>
<dbReference type="PANTHER" id="PTHR43102:SF2">
    <property type="entry name" value="GAF DOMAIN-CONTAINING PROTEIN"/>
    <property type="match status" value="1"/>
</dbReference>
<name>A0AAD5Q9Z1_PYTIN</name>
<proteinExistence type="predicted"/>
<dbReference type="InterPro" id="IPR011011">
    <property type="entry name" value="Znf_FYVE_PHD"/>
</dbReference>
<keyword evidence="2 4" id="KW-0863">Zinc-finger</keyword>
<keyword evidence="1" id="KW-0479">Metal-binding</keyword>
<feature type="region of interest" description="Disordered" evidence="5">
    <location>
        <begin position="286"/>
        <end position="324"/>
    </location>
</feature>